<dbReference type="EMBL" id="GL883102">
    <property type="protein sequence ID" value="EGG07886.1"/>
    <property type="molecule type" value="Genomic_DNA"/>
</dbReference>
<dbReference type="PANTHER" id="PTHR11709">
    <property type="entry name" value="MULTI-COPPER OXIDASE"/>
    <property type="match status" value="1"/>
</dbReference>
<evidence type="ECO:0000259" key="6">
    <source>
        <dbReference type="Pfam" id="PF07731"/>
    </source>
</evidence>
<dbReference type="InterPro" id="IPR011707">
    <property type="entry name" value="Cu-oxidase-like_N"/>
</dbReference>
<dbReference type="STRING" id="747676.F4RHU0"/>
<dbReference type="CDD" id="cd13857">
    <property type="entry name" value="CuRO_1_Diphenol_Ox"/>
    <property type="match status" value="1"/>
</dbReference>
<dbReference type="InterPro" id="IPR001117">
    <property type="entry name" value="Cu-oxidase_2nd"/>
</dbReference>
<keyword evidence="3" id="KW-0325">Glycoprotein</keyword>
<protein>
    <submittedName>
        <fullName evidence="8">Multi-copper oxidase laccase-like protein</fullName>
    </submittedName>
</protein>
<dbReference type="InParanoid" id="F4RHU0"/>
<evidence type="ECO:0000256" key="1">
    <source>
        <dbReference type="ARBA" id="ARBA00010609"/>
    </source>
</evidence>
<dbReference type="Gene3D" id="2.60.40.420">
    <property type="entry name" value="Cupredoxins - blue copper proteins"/>
    <property type="match status" value="3"/>
</dbReference>
<accession>F4RHU0</accession>
<sequence length="640" mass="70707">MKMNLAVNAMMAFGNFCAVNSSQRDAISKNHARRQNDHVTLNSPELNLSPDFVITSTPQTRNYVFEITEEIAAMDGFERRVLVINRQFPGPLIEANDGDTLDILVKNHITQPVAIHWHGIWQKGTPWMDGVSGVTQCPIPAGASFTYSFKIDDQFGTFWYHAHSQNLAADGLMGPLIVHSVNDPLKRGRDYDNDIVLMYTDWYHELSTVMLNAQISPELYNGSWAGPSPNSALVNGIGYFDCANAESGSTCKQNNINLELKVAPNEKTRIRLIQGAAHAMFRFSVDGHPLKIIETDATGVNGPSQIHRLPFHAGQRYSVILDTSNDQVGSSFLLRSVMDPDCYYKGRNETCLMRLRFSVAPGIEGRARSVIAVVQVVAKEEKGRCGCSSSDTPNTPDQENEPVGGPCVDVEGDLTPLMPKSVPNVTLGKRILDTTFGTIGYPDPKNASHRLRVGRFFVNEVPWGGEFTSRSLETHVFKPLLAQMMKGGNGKLNETEVGFVTLEEPGWYDIVINNLDQGLDHPYHLHGVDSYLVSKGNGRLIKNSTIEPTEALSNPNRRDTYVIPGGSYIIIRILANNPGVFMLHCHVGWHLGSGFAGVLVMQPRILSTWQEPAVNRALCRVTAGSHQNDTETEFPIIPQL</sequence>
<evidence type="ECO:0000256" key="4">
    <source>
        <dbReference type="SAM" id="MobiDB-lite"/>
    </source>
</evidence>
<organism evidence="9">
    <name type="scientific">Melampsora larici-populina (strain 98AG31 / pathotype 3-4-7)</name>
    <name type="common">Poplar leaf rust fungus</name>
    <dbReference type="NCBI Taxonomy" id="747676"/>
    <lineage>
        <taxon>Eukaryota</taxon>
        <taxon>Fungi</taxon>
        <taxon>Dikarya</taxon>
        <taxon>Basidiomycota</taxon>
        <taxon>Pucciniomycotina</taxon>
        <taxon>Pucciniomycetes</taxon>
        <taxon>Pucciniales</taxon>
        <taxon>Melampsoraceae</taxon>
        <taxon>Melampsora</taxon>
    </lineage>
</organism>
<comment type="similarity">
    <text evidence="1">Belongs to the multicopper oxidase family.</text>
</comment>
<feature type="region of interest" description="Disordered" evidence="4">
    <location>
        <begin position="384"/>
        <end position="403"/>
    </location>
</feature>
<feature type="domain" description="Plastocyanin-like" evidence="7">
    <location>
        <begin position="69"/>
        <end position="180"/>
    </location>
</feature>
<evidence type="ECO:0000313" key="9">
    <source>
        <dbReference type="Proteomes" id="UP000001072"/>
    </source>
</evidence>
<feature type="compositionally biased region" description="Polar residues" evidence="4">
    <location>
        <begin position="387"/>
        <end position="397"/>
    </location>
</feature>
<feature type="domain" description="Plastocyanin-like" evidence="6">
    <location>
        <begin position="489"/>
        <end position="602"/>
    </location>
</feature>
<evidence type="ECO:0000259" key="7">
    <source>
        <dbReference type="Pfam" id="PF07732"/>
    </source>
</evidence>
<dbReference type="RefSeq" id="XP_007408651.1">
    <property type="nucleotide sequence ID" value="XM_007408589.1"/>
</dbReference>
<keyword evidence="2" id="KW-0186">Copper</keyword>
<dbReference type="InterPro" id="IPR008972">
    <property type="entry name" value="Cupredoxin"/>
</dbReference>
<dbReference type="eggNOG" id="KOG1263">
    <property type="taxonomic scope" value="Eukaryota"/>
</dbReference>
<dbReference type="PANTHER" id="PTHR11709:SF414">
    <property type="entry name" value="ADR239WP"/>
    <property type="match status" value="1"/>
</dbReference>
<dbReference type="OrthoDB" id="2121828at2759"/>
<dbReference type="InterPro" id="IPR011706">
    <property type="entry name" value="Cu-oxidase_C"/>
</dbReference>
<evidence type="ECO:0000256" key="3">
    <source>
        <dbReference type="ARBA" id="ARBA00023180"/>
    </source>
</evidence>
<dbReference type="Pfam" id="PF00394">
    <property type="entry name" value="Cu-oxidase"/>
    <property type="match status" value="1"/>
</dbReference>
<dbReference type="GO" id="GO:0005507">
    <property type="term" value="F:copper ion binding"/>
    <property type="evidence" value="ECO:0007669"/>
    <property type="project" value="InterPro"/>
</dbReference>
<dbReference type="Pfam" id="PF07731">
    <property type="entry name" value="Cu-oxidase_2"/>
    <property type="match status" value="1"/>
</dbReference>
<dbReference type="AlphaFoldDB" id="F4RHU0"/>
<dbReference type="GO" id="GO:0016491">
    <property type="term" value="F:oxidoreductase activity"/>
    <property type="evidence" value="ECO:0007669"/>
    <property type="project" value="InterPro"/>
</dbReference>
<dbReference type="VEuPathDB" id="FungiDB:MELLADRAFT_124644"/>
<reference evidence="9" key="1">
    <citation type="journal article" date="2011" name="Proc. Natl. Acad. Sci. U.S.A.">
        <title>Obligate biotrophy features unraveled by the genomic analysis of rust fungi.</title>
        <authorList>
            <person name="Duplessis S."/>
            <person name="Cuomo C.A."/>
            <person name="Lin Y.-C."/>
            <person name="Aerts A."/>
            <person name="Tisserant E."/>
            <person name="Veneault-Fourrey C."/>
            <person name="Joly D.L."/>
            <person name="Hacquard S."/>
            <person name="Amselem J."/>
            <person name="Cantarel B.L."/>
            <person name="Chiu R."/>
            <person name="Coutinho P.M."/>
            <person name="Feau N."/>
            <person name="Field M."/>
            <person name="Frey P."/>
            <person name="Gelhaye E."/>
            <person name="Goldberg J."/>
            <person name="Grabherr M.G."/>
            <person name="Kodira C.D."/>
            <person name="Kohler A."/>
            <person name="Kuees U."/>
            <person name="Lindquist E.A."/>
            <person name="Lucas S.M."/>
            <person name="Mago R."/>
            <person name="Mauceli E."/>
            <person name="Morin E."/>
            <person name="Murat C."/>
            <person name="Pangilinan J.L."/>
            <person name="Park R."/>
            <person name="Pearson M."/>
            <person name="Quesneville H."/>
            <person name="Rouhier N."/>
            <person name="Sakthikumar S."/>
            <person name="Salamov A.A."/>
            <person name="Schmutz J."/>
            <person name="Selles B."/>
            <person name="Shapiro H."/>
            <person name="Tanguay P."/>
            <person name="Tuskan G.A."/>
            <person name="Henrissat B."/>
            <person name="Van de Peer Y."/>
            <person name="Rouze P."/>
            <person name="Ellis J.G."/>
            <person name="Dodds P.N."/>
            <person name="Schein J.E."/>
            <person name="Zhong S."/>
            <person name="Hamelin R.C."/>
            <person name="Grigoriev I.V."/>
            <person name="Szabo L.J."/>
            <person name="Martin F."/>
        </authorList>
    </citation>
    <scope>NUCLEOTIDE SEQUENCE [LARGE SCALE GENOMIC DNA]</scope>
    <source>
        <strain evidence="9">98AG31 / pathotype 3-4-7</strain>
    </source>
</reference>
<gene>
    <name evidence="8" type="ORF">MELLADRAFT_124644</name>
</gene>
<evidence type="ECO:0000313" key="8">
    <source>
        <dbReference type="EMBL" id="EGG07886.1"/>
    </source>
</evidence>
<dbReference type="GeneID" id="18926874"/>
<dbReference type="SUPFAM" id="SSF49503">
    <property type="entry name" value="Cupredoxins"/>
    <property type="match status" value="3"/>
</dbReference>
<name>F4RHU0_MELLP</name>
<keyword evidence="9" id="KW-1185">Reference proteome</keyword>
<evidence type="ECO:0000256" key="2">
    <source>
        <dbReference type="ARBA" id="ARBA00023008"/>
    </source>
</evidence>
<dbReference type="KEGG" id="mlr:MELLADRAFT_124644"/>
<dbReference type="Pfam" id="PF07732">
    <property type="entry name" value="Cu-oxidase_3"/>
    <property type="match status" value="1"/>
</dbReference>
<dbReference type="Proteomes" id="UP000001072">
    <property type="component" value="Unassembled WGS sequence"/>
</dbReference>
<dbReference type="HOGENOM" id="CLU_006504_7_1_1"/>
<evidence type="ECO:0000259" key="5">
    <source>
        <dbReference type="Pfam" id="PF00394"/>
    </source>
</evidence>
<proteinExistence type="inferred from homology"/>
<feature type="domain" description="Plastocyanin-like" evidence="5">
    <location>
        <begin position="194"/>
        <end position="328"/>
    </location>
</feature>
<dbReference type="CDD" id="cd13904">
    <property type="entry name" value="CuRO_3_Diphenol_Ox"/>
    <property type="match status" value="1"/>
</dbReference>
<dbReference type="InterPro" id="IPR045087">
    <property type="entry name" value="Cu-oxidase_fam"/>
</dbReference>